<dbReference type="InterPro" id="IPR023346">
    <property type="entry name" value="Lysozyme-like_dom_sf"/>
</dbReference>
<dbReference type="AlphaFoldDB" id="A0A1F6AV55"/>
<evidence type="ECO:0000256" key="10">
    <source>
        <dbReference type="ARBA" id="ARBA00022960"/>
    </source>
</evidence>
<organism evidence="20 21">
    <name type="scientific">Candidatus Gottesmanbacteria bacterium RIFCSPLOWO2_01_FULL_48_11</name>
    <dbReference type="NCBI Taxonomy" id="1798395"/>
    <lineage>
        <taxon>Bacteria</taxon>
        <taxon>Candidatus Gottesmaniibacteriota</taxon>
    </lineage>
</organism>
<feature type="domain" description="Glycosyl transferase family 51" evidence="19">
    <location>
        <begin position="74"/>
        <end position="246"/>
    </location>
</feature>
<evidence type="ECO:0000256" key="14">
    <source>
        <dbReference type="ARBA" id="ARBA00023316"/>
    </source>
</evidence>
<dbReference type="GO" id="GO:0008955">
    <property type="term" value="F:peptidoglycan glycosyltransferase activity"/>
    <property type="evidence" value="ECO:0007669"/>
    <property type="project" value="UniProtKB-EC"/>
</dbReference>
<dbReference type="Pfam" id="PF17957">
    <property type="entry name" value="Big_7"/>
    <property type="match status" value="1"/>
</dbReference>
<keyword evidence="9" id="KW-0378">Hydrolase</keyword>
<dbReference type="InterPro" id="IPR036950">
    <property type="entry name" value="PBP_transglycosylase"/>
</dbReference>
<evidence type="ECO:0000256" key="8">
    <source>
        <dbReference type="ARBA" id="ARBA00022679"/>
    </source>
</evidence>
<evidence type="ECO:0000256" key="5">
    <source>
        <dbReference type="ARBA" id="ARBA00022645"/>
    </source>
</evidence>
<feature type="transmembrane region" description="Helical" evidence="17">
    <location>
        <begin position="21"/>
        <end position="47"/>
    </location>
</feature>
<dbReference type="GO" id="GO:0005886">
    <property type="term" value="C:plasma membrane"/>
    <property type="evidence" value="ECO:0007669"/>
    <property type="project" value="UniProtKB-SubCell"/>
</dbReference>
<comment type="catalytic activity">
    <reaction evidence="16">
        <text>[GlcNAc-(1-&gt;4)-Mur2Ac(oyl-L-Ala-gamma-D-Glu-L-Lys-D-Ala-D-Ala)](n)-di-trans,octa-cis-undecaprenyl diphosphate + beta-D-GlcNAc-(1-&gt;4)-Mur2Ac(oyl-L-Ala-gamma-D-Glu-L-Lys-D-Ala-D-Ala)-di-trans,octa-cis-undecaprenyl diphosphate = [GlcNAc-(1-&gt;4)-Mur2Ac(oyl-L-Ala-gamma-D-Glu-L-Lys-D-Ala-D-Ala)](n+1)-di-trans,octa-cis-undecaprenyl diphosphate + di-trans,octa-cis-undecaprenyl diphosphate + H(+)</text>
        <dbReference type="Rhea" id="RHEA:23708"/>
        <dbReference type="Rhea" id="RHEA-COMP:9602"/>
        <dbReference type="Rhea" id="RHEA-COMP:9603"/>
        <dbReference type="ChEBI" id="CHEBI:15378"/>
        <dbReference type="ChEBI" id="CHEBI:58405"/>
        <dbReference type="ChEBI" id="CHEBI:60033"/>
        <dbReference type="ChEBI" id="CHEBI:78435"/>
        <dbReference type="EC" id="2.4.99.28"/>
    </reaction>
</comment>
<dbReference type="GO" id="GO:0009252">
    <property type="term" value="P:peptidoglycan biosynthetic process"/>
    <property type="evidence" value="ECO:0007669"/>
    <property type="project" value="UniProtKB-KW"/>
</dbReference>
<dbReference type="Pfam" id="PF00912">
    <property type="entry name" value="Transgly"/>
    <property type="match status" value="1"/>
</dbReference>
<keyword evidence="17" id="KW-1133">Transmembrane helix</keyword>
<keyword evidence="6" id="KW-0645">Protease</keyword>
<keyword evidence="5" id="KW-0121">Carboxypeptidase</keyword>
<evidence type="ECO:0000256" key="13">
    <source>
        <dbReference type="ARBA" id="ARBA00023268"/>
    </source>
</evidence>
<evidence type="ECO:0000256" key="15">
    <source>
        <dbReference type="ARBA" id="ARBA00034000"/>
    </source>
</evidence>
<comment type="caution">
    <text evidence="20">The sequence shown here is derived from an EMBL/GenBank/DDBJ whole genome shotgun (WGS) entry which is preliminary data.</text>
</comment>
<keyword evidence="11" id="KW-0573">Peptidoglycan synthesis</keyword>
<gene>
    <name evidence="20" type="ORF">A3A64_00110</name>
</gene>
<keyword evidence="8" id="KW-0808">Transferase</keyword>
<dbReference type="Pfam" id="PF00905">
    <property type="entry name" value="Transpeptidase"/>
    <property type="match status" value="1"/>
</dbReference>
<dbReference type="EMBL" id="MFJY01000021">
    <property type="protein sequence ID" value="OGG28197.1"/>
    <property type="molecule type" value="Genomic_DNA"/>
</dbReference>
<dbReference type="PANTHER" id="PTHR32282">
    <property type="entry name" value="BINDING PROTEIN TRANSPEPTIDASE, PUTATIVE-RELATED"/>
    <property type="match status" value="1"/>
</dbReference>
<keyword evidence="14" id="KW-0961">Cell wall biogenesis/degradation</keyword>
<comment type="similarity">
    <text evidence="3">In the N-terminal section; belongs to the glycosyltransferase 51 family.</text>
</comment>
<evidence type="ECO:0000256" key="16">
    <source>
        <dbReference type="ARBA" id="ARBA00049902"/>
    </source>
</evidence>
<keyword evidence="12 17" id="KW-0472">Membrane</keyword>
<evidence type="ECO:0000313" key="21">
    <source>
        <dbReference type="Proteomes" id="UP000178305"/>
    </source>
</evidence>
<dbReference type="FunFam" id="1.10.3810.10:FF:000001">
    <property type="entry name" value="Penicillin-binding protein 1A"/>
    <property type="match status" value="1"/>
</dbReference>
<comment type="catalytic activity">
    <reaction evidence="15">
        <text>Preferential cleavage: (Ac)2-L-Lys-D-Ala-|-D-Ala. Also transpeptidation of peptidyl-alanyl moieties that are N-acyl substituents of D-alanine.</text>
        <dbReference type="EC" id="3.4.16.4"/>
    </reaction>
</comment>
<evidence type="ECO:0000256" key="4">
    <source>
        <dbReference type="ARBA" id="ARBA00022475"/>
    </source>
</evidence>
<dbReference type="Gene3D" id="1.10.3810.10">
    <property type="entry name" value="Biosynthetic peptidoglycan transglycosylase-like"/>
    <property type="match status" value="1"/>
</dbReference>
<evidence type="ECO:0000259" key="19">
    <source>
        <dbReference type="Pfam" id="PF00912"/>
    </source>
</evidence>
<protein>
    <submittedName>
        <fullName evidence="20">Uncharacterized protein</fullName>
    </submittedName>
</protein>
<dbReference type="InterPro" id="IPR050396">
    <property type="entry name" value="Glycosyltr_51/Transpeptidase"/>
</dbReference>
<evidence type="ECO:0000256" key="6">
    <source>
        <dbReference type="ARBA" id="ARBA00022670"/>
    </source>
</evidence>
<dbReference type="GO" id="GO:0006508">
    <property type="term" value="P:proteolysis"/>
    <property type="evidence" value="ECO:0007669"/>
    <property type="project" value="UniProtKB-KW"/>
</dbReference>
<keyword evidence="10" id="KW-0133">Cell shape</keyword>
<feature type="domain" description="Penicillin-binding protein transpeptidase" evidence="18">
    <location>
        <begin position="336"/>
        <end position="611"/>
    </location>
</feature>
<evidence type="ECO:0000256" key="9">
    <source>
        <dbReference type="ARBA" id="ARBA00022801"/>
    </source>
</evidence>
<dbReference type="PANTHER" id="PTHR32282:SF11">
    <property type="entry name" value="PENICILLIN-BINDING PROTEIN 1B"/>
    <property type="match status" value="1"/>
</dbReference>
<accession>A0A1F6AV55</accession>
<name>A0A1F6AV55_9BACT</name>
<keyword evidence="17" id="KW-0812">Transmembrane</keyword>
<evidence type="ECO:0000313" key="20">
    <source>
        <dbReference type="EMBL" id="OGG28197.1"/>
    </source>
</evidence>
<dbReference type="GO" id="GO:0071555">
    <property type="term" value="P:cell wall organization"/>
    <property type="evidence" value="ECO:0007669"/>
    <property type="project" value="UniProtKB-KW"/>
</dbReference>
<evidence type="ECO:0000256" key="1">
    <source>
        <dbReference type="ARBA" id="ARBA00004236"/>
    </source>
</evidence>
<dbReference type="Gene3D" id="3.40.710.10">
    <property type="entry name" value="DD-peptidase/beta-lactamase superfamily"/>
    <property type="match status" value="1"/>
</dbReference>
<keyword evidence="13" id="KW-0511">Multifunctional enzyme</keyword>
<evidence type="ECO:0000256" key="2">
    <source>
        <dbReference type="ARBA" id="ARBA00007090"/>
    </source>
</evidence>
<dbReference type="GO" id="GO:0009002">
    <property type="term" value="F:serine-type D-Ala-D-Ala carboxypeptidase activity"/>
    <property type="evidence" value="ECO:0007669"/>
    <property type="project" value="UniProtKB-EC"/>
</dbReference>
<dbReference type="InterPro" id="IPR012338">
    <property type="entry name" value="Beta-lactam/transpept-like"/>
</dbReference>
<dbReference type="NCBIfam" id="TIGR02074">
    <property type="entry name" value="PBP_1a_fam"/>
    <property type="match status" value="1"/>
</dbReference>
<dbReference type="GO" id="GO:0030288">
    <property type="term" value="C:outer membrane-bounded periplasmic space"/>
    <property type="evidence" value="ECO:0007669"/>
    <property type="project" value="TreeGrafter"/>
</dbReference>
<dbReference type="InterPro" id="IPR013783">
    <property type="entry name" value="Ig-like_fold"/>
</dbReference>
<sequence length="854" mass="94015">MMLGNRRVRKLFGAGDQLSIFTRLATVGFFLIVGSVLFVGLLFAWYAKDLPRPDKVRRSEGLSTVILDRNGENLYDIFEGENRIPVQWEDIPQYLKDATVAIEDKEFYRHQGLSTIGIFRGMAACLILRRCQGGSTLTQQLVKNVLLSQERTLPRKMKEAVLAIQIERKYKKDEILQMYLNEAPYGGTAVGVEAASQYYFGKPANELGLVESVILAGLPQAPSRYSPFGTDPKAYVWRSQQVLRRMREDGYITVQQETEARKQLESVKFTEDEAGLRAPHFVAYVKEQLIEKFGSTLVEGGGLRVTTTLDWKLQEKAQEIVADEVKKAKTLKVSNGAAVVIDPKTGEILAMVGSKDYSATDAAGLKFNVVTQGLRQPGSAIKPITYAAAFKKGYTPSTLLLDVDTKYPSGDPAKPEYNPKNYDGKFRGPIQLRYGLGNSINVIAVKISALVGIRDILRVAYDMGISSLEPNDENIRRIGLSLTLGGGEVKLLDLTSAFGVFATGGFRQEPVSILNVEDAKGKVLFEHKIPAARRVLSYDIAYLISHILSDNEARREVFGPKSYLVIGGKTVAVKTGTTDDKRDNWTVGYTPSIVVGAWVGNNDNSPMHPSLASGVTGAAPIWNRIIRETLKDKPDEQFTRPDTIIEVEIDAYGGGLPKDGYPTRKEIFIKGTEPTAASPIYQNLKISKKDSNKLANSVEVAKLEFDSRSFVVFVESDPVSSDGKNRWQEGIDAWVAAQGDAKFHPPTEVYEGNDQIAVTIREPGDRSRIDTNDVKVVIEAGSAGEITKIEVFVDGTLVKDKNDKKLSETINMSNGQHTIKAKAHDNKGNTAETEVHVAINEPYATPTPTPTPTP</sequence>
<dbReference type="Gene3D" id="2.60.40.10">
    <property type="entry name" value="Immunoglobulins"/>
    <property type="match status" value="1"/>
</dbReference>
<keyword evidence="4" id="KW-1003">Cell membrane</keyword>
<evidence type="ECO:0000256" key="12">
    <source>
        <dbReference type="ARBA" id="ARBA00023136"/>
    </source>
</evidence>
<dbReference type="Proteomes" id="UP000178305">
    <property type="component" value="Unassembled WGS sequence"/>
</dbReference>
<dbReference type="SUPFAM" id="SSF56601">
    <property type="entry name" value="beta-lactamase/transpeptidase-like"/>
    <property type="match status" value="1"/>
</dbReference>
<evidence type="ECO:0000256" key="17">
    <source>
        <dbReference type="SAM" id="Phobius"/>
    </source>
</evidence>
<evidence type="ECO:0000256" key="11">
    <source>
        <dbReference type="ARBA" id="ARBA00022984"/>
    </source>
</evidence>
<reference evidence="20 21" key="1">
    <citation type="journal article" date="2016" name="Nat. Commun.">
        <title>Thousands of microbial genomes shed light on interconnected biogeochemical processes in an aquifer system.</title>
        <authorList>
            <person name="Anantharaman K."/>
            <person name="Brown C.T."/>
            <person name="Hug L.A."/>
            <person name="Sharon I."/>
            <person name="Castelle C.J."/>
            <person name="Probst A.J."/>
            <person name="Thomas B.C."/>
            <person name="Singh A."/>
            <person name="Wilkins M.J."/>
            <person name="Karaoz U."/>
            <person name="Brodie E.L."/>
            <person name="Williams K.H."/>
            <person name="Hubbard S.S."/>
            <person name="Banfield J.F."/>
        </authorList>
    </citation>
    <scope>NUCLEOTIDE SEQUENCE [LARGE SCALE GENOMIC DNA]</scope>
</reference>
<dbReference type="GO" id="GO:0008360">
    <property type="term" value="P:regulation of cell shape"/>
    <property type="evidence" value="ECO:0007669"/>
    <property type="project" value="UniProtKB-KW"/>
</dbReference>
<keyword evidence="7" id="KW-0328">Glycosyltransferase</keyword>
<evidence type="ECO:0000256" key="7">
    <source>
        <dbReference type="ARBA" id="ARBA00022676"/>
    </source>
</evidence>
<comment type="similarity">
    <text evidence="2">In the C-terminal section; belongs to the transpeptidase family.</text>
</comment>
<evidence type="ECO:0000259" key="18">
    <source>
        <dbReference type="Pfam" id="PF00905"/>
    </source>
</evidence>
<dbReference type="InterPro" id="IPR001460">
    <property type="entry name" value="PCN-bd_Tpept"/>
</dbReference>
<comment type="subcellular location">
    <subcellularLocation>
        <location evidence="1">Cell membrane</location>
    </subcellularLocation>
</comment>
<evidence type="ECO:0000256" key="3">
    <source>
        <dbReference type="ARBA" id="ARBA00007739"/>
    </source>
</evidence>
<dbReference type="InterPro" id="IPR001264">
    <property type="entry name" value="Glyco_trans_51"/>
</dbReference>
<dbReference type="GO" id="GO:0008658">
    <property type="term" value="F:penicillin binding"/>
    <property type="evidence" value="ECO:0007669"/>
    <property type="project" value="InterPro"/>
</dbReference>
<dbReference type="SUPFAM" id="SSF53955">
    <property type="entry name" value="Lysozyme-like"/>
    <property type="match status" value="1"/>
</dbReference>
<proteinExistence type="inferred from homology"/>